<sequence>MADKQQEHERKVQEHQIQYNRYQEILTELLNQLAAVSSQIQEHAVVDETLAQIPPEKREGRKCFKMIGGVLVDKTVDEVIRLLGAEVKELTKSKEAVEKEITRVKSELNEWMAKNKVKIVRQ</sequence>
<feature type="coiled-coil region" evidence="3">
    <location>
        <begin position="5"/>
        <end position="39"/>
    </location>
</feature>
<evidence type="ECO:0000256" key="2">
    <source>
        <dbReference type="ARBA" id="ARBA00023186"/>
    </source>
</evidence>
<keyword evidence="3" id="KW-0175">Coiled coil</keyword>
<dbReference type="SUPFAM" id="SSF46579">
    <property type="entry name" value="Prefoldin"/>
    <property type="match status" value="1"/>
</dbReference>
<protein>
    <submittedName>
        <fullName evidence="4">Prefoldin beta-like protein</fullName>
    </submittedName>
</protein>
<dbReference type="GO" id="GO:0051082">
    <property type="term" value="F:unfolded protein binding"/>
    <property type="evidence" value="ECO:0007669"/>
    <property type="project" value="InterPro"/>
</dbReference>
<dbReference type="GO" id="GO:0006457">
    <property type="term" value="P:protein folding"/>
    <property type="evidence" value="ECO:0007669"/>
    <property type="project" value="InterPro"/>
</dbReference>
<dbReference type="Proteomes" id="UP000268321">
    <property type="component" value="Unassembled WGS sequence"/>
</dbReference>
<dbReference type="PANTHER" id="PTHR13303">
    <property type="entry name" value="PREFOLDIN SUBUNIT 2"/>
    <property type="match status" value="1"/>
</dbReference>
<gene>
    <name evidence="4" type="ORF">METBISCDRAFT_12090</name>
</gene>
<dbReference type="OrthoDB" id="29646at2759"/>
<accession>A0A4P9ZJY0</accession>
<dbReference type="Pfam" id="PF01920">
    <property type="entry name" value="Prefoldin_2"/>
    <property type="match status" value="1"/>
</dbReference>
<evidence type="ECO:0000256" key="1">
    <source>
        <dbReference type="ARBA" id="ARBA00008045"/>
    </source>
</evidence>
<organism evidence="4 5">
    <name type="scientific">Metschnikowia bicuspidata</name>
    <dbReference type="NCBI Taxonomy" id="27322"/>
    <lineage>
        <taxon>Eukaryota</taxon>
        <taxon>Fungi</taxon>
        <taxon>Dikarya</taxon>
        <taxon>Ascomycota</taxon>
        <taxon>Saccharomycotina</taxon>
        <taxon>Pichiomycetes</taxon>
        <taxon>Metschnikowiaceae</taxon>
        <taxon>Metschnikowia</taxon>
    </lineage>
</organism>
<reference evidence="5" key="1">
    <citation type="journal article" date="2018" name="Nat. Microbiol.">
        <title>Leveraging single-cell genomics to expand the fungal tree of life.</title>
        <authorList>
            <person name="Ahrendt S.R."/>
            <person name="Quandt C.A."/>
            <person name="Ciobanu D."/>
            <person name="Clum A."/>
            <person name="Salamov A."/>
            <person name="Andreopoulos B."/>
            <person name="Cheng J.F."/>
            <person name="Woyke T."/>
            <person name="Pelin A."/>
            <person name="Henrissat B."/>
            <person name="Reynolds N.K."/>
            <person name="Benny G.L."/>
            <person name="Smith M.E."/>
            <person name="James T.Y."/>
            <person name="Grigoriev I.V."/>
        </authorList>
    </citation>
    <scope>NUCLEOTIDE SEQUENCE [LARGE SCALE GENOMIC DNA]</scope>
    <source>
        <strain evidence="5">Baker2002</strain>
    </source>
</reference>
<dbReference type="InterPro" id="IPR002777">
    <property type="entry name" value="PFD_beta-like"/>
</dbReference>
<keyword evidence="2" id="KW-0143">Chaperone</keyword>
<evidence type="ECO:0000313" key="4">
    <source>
        <dbReference type="EMBL" id="RKP32420.1"/>
    </source>
</evidence>
<evidence type="ECO:0000313" key="5">
    <source>
        <dbReference type="Proteomes" id="UP000268321"/>
    </source>
</evidence>
<feature type="coiled-coil region" evidence="3">
    <location>
        <begin position="80"/>
        <end position="114"/>
    </location>
</feature>
<evidence type="ECO:0000256" key="3">
    <source>
        <dbReference type="SAM" id="Coils"/>
    </source>
</evidence>
<keyword evidence="5" id="KW-1185">Reference proteome</keyword>
<proteinExistence type="inferred from homology"/>
<dbReference type="InterPro" id="IPR027235">
    <property type="entry name" value="PFD2"/>
</dbReference>
<dbReference type="GO" id="GO:0016272">
    <property type="term" value="C:prefoldin complex"/>
    <property type="evidence" value="ECO:0007669"/>
    <property type="project" value="InterPro"/>
</dbReference>
<comment type="similarity">
    <text evidence="1">Belongs to the prefoldin subunit beta family.</text>
</comment>
<dbReference type="InterPro" id="IPR009053">
    <property type="entry name" value="Prefoldin"/>
</dbReference>
<name>A0A4P9ZJY0_9ASCO</name>
<dbReference type="EMBL" id="ML004431">
    <property type="protein sequence ID" value="RKP32420.1"/>
    <property type="molecule type" value="Genomic_DNA"/>
</dbReference>
<dbReference type="AlphaFoldDB" id="A0A4P9ZJY0"/>
<dbReference type="Gene3D" id="1.10.287.370">
    <property type="match status" value="1"/>
</dbReference>